<organism evidence="2 4">
    <name type="scientific">Bacillus glycinifermentans</name>
    <dbReference type="NCBI Taxonomy" id="1664069"/>
    <lineage>
        <taxon>Bacteria</taxon>
        <taxon>Bacillati</taxon>
        <taxon>Bacillota</taxon>
        <taxon>Bacilli</taxon>
        <taxon>Bacillales</taxon>
        <taxon>Bacillaceae</taxon>
        <taxon>Bacillus</taxon>
    </lineage>
</organism>
<dbReference type="AlphaFoldDB" id="A0A0T6BKH3"/>
<dbReference type="Proteomes" id="UP000036168">
    <property type="component" value="Unassembled WGS sequence"/>
</dbReference>
<feature type="transmembrane region" description="Helical" evidence="1">
    <location>
        <begin position="171"/>
        <end position="194"/>
    </location>
</feature>
<dbReference type="PANTHER" id="PTHR37814">
    <property type="entry name" value="CONSERVED MEMBRANE PROTEIN"/>
    <property type="match status" value="1"/>
</dbReference>
<name>A0A0T6BKH3_9BACI</name>
<gene>
    <name evidence="2" type="ORF">AB447_204705</name>
    <name evidence="3" type="ORF">P8828_01665</name>
</gene>
<reference evidence="2" key="2">
    <citation type="submission" date="2015-10" db="EMBL/GenBank/DDBJ databases">
        <authorList>
            <person name="Gilbert D.G."/>
        </authorList>
    </citation>
    <scope>NUCLEOTIDE SEQUENCE</scope>
    <source>
        <strain evidence="2">GO-13</strain>
    </source>
</reference>
<reference evidence="3 5" key="3">
    <citation type="submission" date="2023-03" db="EMBL/GenBank/DDBJ databases">
        <title>Agriculturally important microbes genome sequencing.</title>
        <authorList>
            <person name="Dunlap C."/>
        </authorList>
    </citation>
    <scope>NUCLEOTIDE SEQUENCE [LARGE SCALE GENOMIC DNA]</scope>
    <source>
        <strain evidence="3 5">CBP-3203</strain>
    </source>
</reference>
<evidence type="ECO:0000256" key="1">
    <source>
        <dbReference type="SAM" id="Phobius"/>
    </source>
</evidence>
<evidence type="ECO:0008006" key="6">
    <source>
        <dbReference type="Google" id="ProtNLM"/>
    </source>
</evidence>
<evidence type="ECO:0000313" key="3">
    <source>
        <dbReference type="EMBL" id="MEC0483566.1"/>
    </source>
</evidence>
<keyword evidence="5" id="KW-1185">Reference proteome</keyword>
<dbReference type="OrthoDB" id="4424890at2"/>
<comment type="caution">
    <text evidence="2">The sequence shown here is derived from an EMBL/GenBank/DDBJ whole genome shotgun (WGS) entry which is preliminary data.</text>
</comment>
<dbReference type="PANTHER" id="PTHR37814:SF1">
    <property type="entry name" value="MEMBRANE PROTEIN"/>
    <property type="match status" value="1"/>
</dbReference>
<feature type="transmembrane region" description="Helical" evidence="1">
    <location>
        <begin position="109"/>
        <end position="130"/>
    </location>
</feature>
<feature type="transmembrane region" description="Helical" evidence="1">
    <location>
        <begin position="34"/>
        <end position="54"/>
    </location>
</feature>
<dbReference type="Proteomes" id="UP001341297">
    <property type="component" value="Unassembled WGS sequence"/>
</dbReference>
<evidence type="ECO:0000313" key="5">
    <source>
        <dbReference type="Proteomes" id="UP001341297"/>
    </source>
</evidence>
<dbReference type="STRING" id="1664069.BGLY_4726"/>
<proteinExistence type="predicted"/>
<feature type="transmembrane region" description="Helical" evidence="1">
    <location>
        <begin position="251"/>
        <end position="275"/>
    </location>
</feature>
<accession>A0A0T6BKH3</accession>
<dbReference type="EMBL" id="JARRTL010000006">
    <property type="protein sequence ID" value="MEC0483566.1"/>
    <property type="molecule type" value="Genomic_DNA"/>
</dbReference>
<evidence type="ECO:0000313" key="4">
    <source>
        <dbReference type="Proteomes" id="UP000036168"/>
    </source>
</evidence>
<feature type="transmembrane region" description="Helical" evidence="1">
    <location>
        <begin position="206"/>
        <end position="231"/>
    </location>
</feature>
<feature type="transmembrane region" description="Helical" evidence="1">
    <location>
        <begin position="80"/>
        <end position="103"/>
    </location>
</feature>
<dbReference type="InterPro" id="IPR038728">
    <property type="entry name" value="YkvI-like"/>
</dbReference>
<sequence>MWRAGMKWMLLILGSLIGAGYASGQEIWQFFGDESGLAILLFTIIFTLSTYIVMKISFEEKSEHFLPILEKLIGPMLAKVYDLLIILYLFTTTIVMIAGGGVTLQMFQIPFWAGVGLFALCTAFIFLWGLNGILSVNSYLIPILVAGLLYALISFHAAHQQPWLLNMNRQYNWPAGIAFASLNVLSVVAVLSAVGKELKGLGEARIASLLSGLVFGSISFMYNETLVVLAGQLSHYEIPLFAVLEGAPFPMFMFMTAVLCVAIYTTTVTSILGLSSRFLTLVKWPRWTIALFLLLLMLPFTSFGFSNLIAFLYPIYGLLNLYLLVNILLYPILCKWKN</sequence>
<dbReference type="EMBL" id="LECW02000045">
    <property type="protein sequence ID" value="KRT89904.1"/>
    <property type="molecule type" value="Genomic_DNA"/>
</dbReference>
<keyword evidence="1" id="KW-1133">Transmembrane helix</keyword>
<keyword evidence="1" id="KW-0812">Transmembrane</keyword>
<protein>
    <recommendedName>
        <fullName evidence="6">Membrane protein YkvI</fullName>
    </recommendedName>
</protein>
<feature type="transmembrane region" description="Helical" evidence="1">
    <location>
        <begin position="311"/>
        <end position="333"/>
    </location>
</feature>
<evidence type="ECO:0000313" key="2">
    <source>
        <dbReference type="EMBL" id="KRT89904.1"/>
    </source>
</evidence>
<keyword evidence="1" id="KW-0472">Membrane</keyword>
<feature type="transmembrane region" description="Helical" evidence="1">
    <location>
        <begin position="139"/>
        <end position="159"/>
    </location>
</feature>
<reference evidence="2 4" key="1">
    <citation type="journal article" date="2015" name="Int. J. Syst. Evol. Microbiol.">
        <title>Bacillus glycinifermentans sp. nov., isolated from fermented soybean paste.</title>
        <authorList>
            <person name="Kim S.J."/>
            <person name="Dunlap C.A."/>
            <person name="Kwon S.W."/>
            <person name="Rooney A.P."/>
        </authorList>
    </citation>
    <scope>NUCLEOTIDE SEQUENCE [LARGE SCALE GENOMIC DNA]</scope>
    <source>
        <strain evidence="2 4">GO-13</strain>
    </source>
</reference>
<feature type="transmembrane region" description="Helical" evidence="1">
    <location>
        <begin position="287"/>
        <end position="305"/>
    </location>
</feature>
<dbReference type="RefSeq" id="WP_048353846.1">
    <property type="nucleotide sequence ID" value="NZ_JARRTL010000006.1"/>
</dbReference>